<dbReference type="CDD" id="cd13999">
    <property type="entry name" value="STKc_MAP3K-like"/>
    <property type="match status" value="1"/>
</dbReference>
<feature type="compositionally biased region" description="Low complexity" evidence="5">
    <location>
        <begin position="709"/>
        <end position="720"/>
    </location>
</feature>
<evidence type="ECO:0000256" key="2">
    <source>
        <dbReference type="ARBA" id="ARBA00022741"/>
    </source>
</evidence>
<feature type="region of interest" description="Disordered" evidence="5">
    <location>
        <begin position="491"/>
        <end position="566"/>
    </location>
</feature>
<keyword evidence="2 4" id="KW-0547">Nucleotide-binding</keyword>
<evidence type="ECO:0000256" key="3">
    <source>
        <dbReference type="ARBA" id="ARBA00022840"/>
    </source>
</evidence>
<dbReference type="InterPro" id="IPR017441">
    <property type="entry name" value="Protein_kinase_ATP_BS"/>
</dbReference>
<dbReference type="PROSITE" id="PS50011">
    <property type="entry name" value="PROTEIN_KINASE_DOM"/>
    <property type="match status" value="1"/>
</dbReference>
<feature type="domain" description="Protein kinase" evidence="6">
    <location>
        <begin position="197"/>
        <end position="448"/>
    </location>
</feature>
<reference evidence="7" key="1">
    <citation type="submission" date="2020-01" db="EMBL/GenBank/DDBJ databases">
        <title>Development of genomics and gene disruption for Polysphondylium violaceum indicates a role for the polyketide synthase stlB in stalk morphogenesis.</title>
        <authorList>
            <person name="Narita B."/>
            <person name="Kawabe Y."/>
            <person name="Kin K."/>
            <person name="Saito T."/>
            <person name="Gibbs R."/>
            <person name="Kuspa A."/>
            <person name="Muzny D."/>
            <person name="Queller D."/>
            <person name="Richards S."/>
            <person name="Strassman J."/>
            <person name="Sucgang R."/>
            <person name="Worley K."/>
            <person name="Schaap P."/>
        </authorList>
    </citation>
    <scope>NUCLEOTIDE SEQUENCE</scope>
    <source>
        <strain evidence="7">QSvi11</strain>
    </source>
</reference>
<keyword evidence="1" id="KW-0723">Serine/threonine-protein kinase</keyword>
<organism evidence="7 8">
    <name type="scientific">Polysphondylium violaceum</name>
    <dbReference type="NCBI Taxonomy" id="133409"/>
    <lineage>
        <taxon>Eukaryota</taxon>
        <taxon>Amoebozoa</taxon>
        <taxon>Evosea</taxon>
        <taxon>Eumycetozoa</taxon>
        <taxon>Dictyostelia</taxon>
        <taxon>Dictyosteliales</taxon>
        <taxon>Dictyosteliaceae</taxon>
        <taxon>Polysphondylium</taxon>
    </lineage>
</organism>
<dbReference type="Pfam" id="PF07714">
    <property type="entry name" value="PK_Tyr_Ser-Thr"/>
    <property type="match status" value="1"/>
</dbReference>
<evidence type="ECO:0000256" key="4">
    <source>
        <dbReference type="PROSITE-ProRule" id="PRU10141"/>
    </source>
</evidence>
<evidence type="ECO:0000259" key="6">
    <source>
        <dbReference type="PROSITE" id="PS50011"/>
    </source>
</evidence>
<feature type="compositionally biased region" description="Pro residues" evidence="5">
    <location>
        <begin position="499"/>
        <end position="526"/>
    </location>
</feature>
<dbReference type="Gene3D" id="2.60.40.10">
    <property type="entry name" value="Immunoglobulins"/>
    <property type="match status" value="1"/>
</dbReference>
<comment type="caution">
    <text evidence="7">The sequence shown here is derived from an EMBL/GenBank/DDBJ whole genome shotgun (WGS) entry which is preliminary data.</text>
</comment>
<evidence type="ECO:0000313" key="7">
    <source>
        <dbReference type="EMBL" id="KAF2069295.1"/>
    </source>
</evidence>
<dbReference type="InterPro" id="IPR011009">
    <property type="entry name" value="Kinase-like_dom_sf"/>
</dbReference>
<name>A0A8J4PK46_9MYCE</name>
<feature type="region of interest" description="Disordered" evidence="5">
    <location>
        <begin position="644"/>
        <end position="736"/>
    </location>
</feature>
<accession>A0A8J4PK46</accession>
<dbReference type="PROSITE" id="PS00108">
    <property type="entry name" value="PROTEIN_KINASE_ST"/>
    <property type="match status" value="1"/>
</dbReference>
<dbReference type="SUPFAM" id="SSF56112">
    <property type="entry name" value="Protein kinase-like (PK-like)"/>
    <property type="match status" value="1"/>
</dbReference>
<dbReference type="InterPro" id="IPR000719">
    <property type="entry name" value="Prot_kinase_dom"/>
</dbReference>
<dbReference type="SMART" id="SM00220">
    <property type="entry name" value="S_TKc"/>
    <property type="match status" value="1"/>
</dbReference>
<feature type="compositionally biased region" description="Polar residues" evidence="5">
    <location>
        <begin position="653"/>
        <end position="677"/>
    </location>
</feature>
<dbReference type="EMBL" id="AJWJ01000695">
    <property type="protein sequence ID" value="KAF2069295.1"/>
    <property type="molecule type" value="Genomic_DNA"/>
</dbReference>
<evidence type="ECO:0000256" key="5">
    <source>
        <dbReference type="SAM" id="MobiDB-lite"/>
    </source>
</evidence>
<dbReference type="OrthoDB" id="346907at2759"/>
<dbReference type="InterPro" id="IPR001245">
    <property type="entry name" value="Ser-Thr/Tyr_kinase_cat_dom"/>
</dbReference>
<gene>
    <name evidence="7" type="ORF">CYY_009386</name>
</gene>
<sequence length="928" mass="102197">MIVSSEEWDNWYNPNETQYDDVDDEILHELLKKGCSGVLEGKEFEDLKILLLEQSIEDRHKSQYRARHSIYPSDEKSNTGAAKFSKFHFDFGLREGEKCKVGVVLKDKIRINNEGNNKLSFNFCNIPIPSANVKLTFSPSSGVIKKGSSLEILVEMVVVCTTKVRELIAVDISNAGRYIFTIKIDSKMSQVLDYKELEMGNVIGGGGYGAIYKAKWRGLSVAVKVISELSDGSEFEKELEMHKELLHHPNIVHFVGFCVSPKCLVLEYIEGGSLDKYLHNPQYSFSPQLRLKMAYDIAKGMCFLHRNEILHLDLKPQNFLLVSLSQDAPVSIKIADFGLATSSSRSFYGPTVEGSFLYMSPEVFTQKKFSRAADVWSYGACLIEILTNKRPYQEYDQLGYLELAKVREENLAPFIPQEIEGDMKKIIESCLHKDHTKRPSFENIEAFLQHKTETLFSPSPSTPLVSSVTFSESPGGSTLMSKDASFIFSSIKQQQQNSPPAPPPQQNKPTFTPPRKPTTIPPPIPSSPLSTSSGSSSSSSSPSSSSFVPSSASPLSSSPSILSSSPSFRPMVPLRVGLSNPNLLNNTLNNNANGVANKEPIINKISRAMTDVSVSENHKIELPARSVTVSQSSFIKPHVNHRPLPIPPLNANEDCTTSSSDVTGSASTINTNQQPIAATTKPKPISTSSSSTPQLAISSSTHKPPIRASSSIDIKNNNSSTTPVATPPLFGGNTNKTISSLNSSSTELFSTSPRTFDLLSQENSEDLSKIIELRLRTLKCLKSIYSSFLETIKSFSEIKTLNQCIELGQKVRDFKKEIELSCIEHLKIGWETIHQITKKSNPKAHLSITPSPHPSNFDGETYNKVVLFRDAAVIVGESALDGIYYLILLLVPGHSSLVSALNIEVSSSDKLPEKDLLVKVAKIARALK</sequence>
<dbReference type="InterPro" id="IPR013783">
    <property type="entry name" value="Ig-like_fold"/>
</dbReference>
<dbReference type="InterPro" id="IPR053215">
    <property type="entry name" value="TKL_Ser/Thr_kinase"/>
</dbReference>
<dbReference type="PANTHER" id="PTHR45756">
    <property type="entry name" value="PALMITOYLTRANSFERASE"/>
    <property type="match status" value="1"/>
</dbReference>
<feature type="compositionally biased region" description="Low complexity" evidence="5">
    <location>
        <begin position="457"/>
        <end position="471"/>
    </location>
</feature>
<feature type="region of interest" description="Disordered" evidence="5">
    <location>
        <begin position="457"/>
        <end position="476"/>
    </location>
</feature>
<dbReference type="PROSITE" id="PS00107">
    <property type="entry name" value="PROTEIN_KINASE_ATP"/>
    <property type="match status" value="1"/>
</dbReference>
<protein>
    <recommendedName>
        <fullName evidence="6">Protein kinase domain-containing protein</fullName>
    </recommendedName>
</protein>
<feature type="binding site" evidence="4">
    <location>
        <position position="224"/>
    </location>
    <ligand>
        <name>ATP</name>
        <dbReference type="ChEBI" id="CHEBI:30616"/>
    </ligand>
</feature>
<dbReference type="GO" id="GO:0005524">
    <property type="term" value="F:ATP binding"/>
    <property type="evidence" value="ECO:0007669"/>
    <property type="project" value="UniProtKB-UniRule"/>
</dbReference>
<dbReference type="InterPro" id="IPR008271">
    <property type="entry name" value="Ser/Thr_kinase_AS"/>
</dbReference>
<proteinExistence type="predicted"/>
<keyword evidence="8" id="KW-1185">Reference proteome</keyword>
<dbReference type="GO" id="GO:0004674">
    <property type="term" value="F:protein serine/threonine kinase activity"/>
    <property type="evidence" value="ECO:0007669"/>
    <property type="project" value="UniProtKB-KW"/>
</dbReference>
<dbReference type="Gene3D" id="3.30.200.20">
    <property type="entry name" value="Phosphorylase Kinase, domain 1"/>
    <property type="match status" value="1"/>
</dbReference>
<feature type="compositionally biased region" description="Low complexity" evidence="5">
    <location>
        <begin position="678"/>
        <end position="701"/>
    </location>
</feature>
<dbReference type="Proteomes" id="UP000695562">
    <property type="component" value="Unassembled WGS sequence"/>
</dbReference>
<keyword evidence="1" id="KW-0808">Transferase</keyword>
<keyword evidence="3 4" id="KW-0067">ATP-binding</keyword>
<keyword evidence="1" id="KW-0418">Kinase</keyword>
<dbReference type="AlphaFoldDB" id="A0A8J4PK46"/>
<feature type="compositionally biased region" description="Low complexity" evidence="5">
    <location>
        <begin position="527"/>
        <end position="566"/>
    </location>
</feature>
<evidence type="ECO:0000313" key="8">
    <source>
        <dbReference type="Proteomes" id="UP000695562"/>
    </source>
</evidence>
<evidence type="ECO:0000256" key="1">
    <source>
        <dbReference type="ARBA" id="ARBA00022527"/>
    </source>
</evidence>
<dbReference type="Gene3D" id="1.10.510.10">
    <property type="entry name" value="Transferase(Phosphotransferase) domain 1"/>
    <property type="match status" value="1"/>
</dbReference>
<dbReference type="PANTHER" id="PTHR45756:SF1">
    <property type="entry name" value="PROTEIN KINASE DOMAIN CONTAINING PROTEIN"/>
    <property type="match status" value="1"/>
</dbReference>